<protein>
    <submittedName>
        <fullName evidence="2">Alpha/beta fold hydrolase</fullName>
    </submittedName>
</protein>
<dbReference type="InterPro" id="IPR050471">
    <property type="entry name" value="AB_hydrolase"/>
</dbReference>
<dbReference type="Proteomes" id="UP001199469">
    <property type="component" value="Unassembled WGS sequence"/>
</dbReference>
<dbReference type="InterPro" id="IPR029058">
    <property type="entry name" value="AB_hydrolase_fold"/>
</dbReference>
<dbReference type="PANTHER" id="PTHR43433">
    <property type="entry name" value="HYDROLASE, ALPHA/BETA FOLD FAMILY PROTEIN"/>
    <property type="match status" value="1"/>
</dbReference>
<dbReference type="PANTHER" id="PTHR43433:SF5">
    <property type="entry name" value="AB HYDROLASE-1 DOMAIN-CONTAINING PROTEIN"/>
    <property type="match status" value="1"/>
</dbReference>
<dbReference type="EMBL" id="JAJNDB010000003">
    <property type="protein sequence ID" value="MCD2195287.1"/>
    <property type="molecule type" value="Genomic_DNA"/>
</dbReference>
<feature type="domain" description="AB hydrolase-1" evidence="1">
    <location>
        <begin position="21"/>
        <end position="249"/>
    </location>
</feature>
<organism evidence="2 3">
    <name type="scientific">Actinomycetospora endophytica</name>
    <dbReference type="NCBI Taxonomy" id="2291215"/>
    <lineage>
        <taxon>Bacteria</taxon>
        <taxon>Bacillati</taxon>
        <taxon>Actinomycetota</taxon>
        <taxon>Actinomycetes</taxon>
        <taxon>Pseudonocardiales</taxon>
        <taxon>Pseudonocardiaceae</taxon>
        <taxon>Actinomycetospora</taxon>
    </lineage>
</organism>
<dbReference type="InterPro" id="IPR000073">
    <property type="entry name" value="AB_hydrolase_1"/>
</dbReference>
<evidence type="ECO:0000313" key="2">
    <source>
        <dbReference type="EMBL" id="MCD2195287.1"/>
    </source>
</evidence>
<dbReference type="SUPFAM" id="SSF53474">
    <property type="entry name" value="alpha/beta-Hydrolases"/>
    <property type="match status" value="1"/>
</dbReference>
<accession>A0ABS8PAJ4</accession>
<keyword evidence="2" id="KW-0378">Hydrolase</keyword>
<reference evidence="2 3" key="1">
    <citation type="submission" date="2021-11" db="EMBL/GenBank/DDBJ databases">
        <title>Draft genome sequence of Actinomycetospora sp. SF1 isolated from the rhizosphere soil.</title>
        <authorList>
            <person name="Duangmal K."/>
            <person name="Chantavorakit T."/>
        </authorList>
    </citation>
    <scope>NUCLEOTIDE SEQUENCE [LARGE SCALE GENOMIC DNA]</scope>
    <source>
        <strain evidence="2 3">TBRC 5722</strain>
    </source>
</reference>
<name>A0ABS8PAJ4_9PSEU</name>
<keyword evidence="3" id="KW-1185">Reference proteome</keyword>
<gene>
    <name evidence="2" type="ORF">LQ327_18110</name>
</gene>
<dbReference type="Pfam" id="PF00561">
    <property type="entry name" value="Abhydrolase_1"/>
    <property type="match status" value="1"/>
</dbReference>
<evidence type="ECO:0000259" key="1">
    <source>
        <dbReference type="Pfam" id="PF00561"/>
    </source>
</evidence>
<dbReference type="RefSeq" id="WP_230736178.1">
    <property type="nucleotide sequence ID" value="NZ_JAJNDB010000003.1"/>
</dbReference>
<dbReference type="Gene3D" id="3.40.50.1820">
    <property type="entry name" value="alpha/beta hydrolase"/>
    <property type="match status" value="1"/>
</dbReference>
<evidence type="ECO:0000313" key="3">
    <source>
        <dbReference type="Proteomes" id="UP001199469"/>
    </source>
</evidence>
<comment type="caution">
    <text evidence="2">The sequence shown here is derived from an EMBL/GenBank/DDBJ whole genome shotgun (WGS) entry which is preliminary data.</text>
</comment>
<proteinExistence type="predicted"/>
<dbReference type="GO" id="GO:0016787">
    <property type="term" value="F:hydrolase activity"/>
    <property type="evidence" value="ECO:0007669"/>
    <property type="project" value="UniProtKB-KW"/>
</dbReference>
<dbReference type="PRINTS" id="PR00111">
    <property type="entry name" value="ABHYDROLASE"/>
</dbReference>
<sequence>MRTVVVEGRRLRIRTRGEGRPLLIITGIGAGLELAEPFEDELLRRGTATISFDAPGVGGSDPYPRPRRMSGIARTVQQLVARLGHDDVDVLGVSMGGLVAQQLAHQAPHLVRRLVLAATAPGVGGIPGSPWVLARLATPRRYQDPDHLARIAGQIYGGRFRGDPGAAARHTEAHLGSTSWQGYLGQLYAVSGWTSLPWIWRLSQPTLVLAGSDDPIVPVVNARILGTLLPRSRVHVADGLGHLFLLEEPAAMAELVRGFLDTADQPRTGGR</sequence>